<dbReference type="GO" id="GO:0070987">
    <property type="term" value="P:error-free translesion synthesis"/>
    <property type="evidence" value="ECO:0007669"/>
    <property type="project" value="TreeGrafter"/>
</dbReference>
<dbReference type="PANTHER" id="PTHR14289">
    <property type="entry name" value="F-BOX ONLY PROTEIN 3"/>
    <property type="match status" value="1"/>
</dbReference>
<evidence type="ECO:0000313" key="4">
    <source>
        <dbReference type="EMBL" id="RYB02388.1"/>
    </source>
</evidence>
<reference evidence="4 5" key="2">
    <citation type="submission" date="2019-02" db="EMBL/GenBank/DDBJ databases">
        <title>'Lichenibacterium ramalinii' gen. nov. sp. nov., 'Lichenibacterium minor' gen. nov. sp. nov.</title>
        <authorList>
            <person name="Pankratov T."/>
        </authorList>
    </citation>
    <scope>NUCLEOTIDE SEQUENCE [LARGE SCALE GENOMIC DNA]</scope>
    <source>
        <strain evidence="4 5">RmlP001</strain>
    </source>
</reference>
<proteinExistence type="inferred from homology"/>
<dbReference type="InterPro" id="IPR023065">
    <property type="entry name" value="Uncharacterised_ApaG"/>
</dbReference>
<dbReference type="RefSeq" id="WP_129221152.1">
    <property type="nucleotide sequence ID" value="NZ_QYBC01000020.1"/>
</dbReference>
<dbReference type="Gene3D" id="2.60.40.1470">
    <property type="entry name" value="ApaG domain"/>
    <property type="match status" value="1"/>
</dbReference>
<dbReference type="PANTHER" id="PTHR14289:SF16">
    <property type="entry name" value="POLYMERASE DELTA-INTERACTING PROTEIN 2"/>
    <property type="match status" value="1"/>
</dbReference>
<dbReference type="AlphaFoldDB" id="A0A4Q2R7I2"/>
<dbReference type="HAMAP" id="MF_00791">
    <property type="entry name" value="ApaG"/>
    <property type="match status" value="1"/>
</dbReference>
<name>A0A4Q2R7I2_9HYPH</name>
<accession>A0A4Q2R7I2</accession>
<dbReference type="PROSITE" id="PS51087">
    <property type="entry name" value="APAG"/>
    <property type="match status" value="1"/>
</dbReference>
<dbReference type="OrthoDB" id="9795226at2"/>
<reference evidence="4 5" key="1">
    <citation type="submission" date="2018-09" db="EMBL/GenBank/DDBJ databases">
        <authorList>
            <person name="Grouzdev D.S."/>
            <person name="Krutkina M.S."/>
        </authorList>
    </citation>
    <scope>NUCLEOTIDE SEQUENCE [LARGE SCALE GENOMIC DNA]</scope>
    <source>
        <strain evidence="4 5">RmlP001</strain>
    </source>
</reference>
<keyword evidence="5" id="KW-1185">Reference proteome</keyword>
<dbReference type="EMBL" id="QYBC01000020">
    <property type="protein sequence ID" value="RYB02388.1"/>
    <property type="molecule type" value="Genomic_DNA"/>
</dbReference>
<evidence type="ECO:0000259" key="3">
    <source>
        <dbReference type="PROSITE" id="PS51087"/>
    </source>
</evidence>
<dbReference type="SUPFAM" id="SSF110069">
    <property type="entry name" value="ApaG-like"/>
    <property type="match status" value="1"/>
</dbReference>
<gene>
    <name evidence="2 4" type="primary">apaG</name>
    <name evidence="4" type="ORF">D3272_20860</name>
</gene>
<dbReference type="InterPro" id="IPR036767">
    <property type="entry name" value="ApaG_sf"/>
</dbReference>
<sequence length="130" mass="14124">MYTAVTSDIQITVIPQYLADQSEPDEGRFVWAYTIEVANLGRRTVQLVARHWVITDAAGKVETVSGLGVVGEQPVLNPGETFRYTSGCPLSTSSGVMEGHYRMVDDGGGSFDAEIPAFSLDSPQTRRVLN</sequence>
<dbReference type="InterPro" id="IPR007474">
    <property type="entry name" value="ApaG_domain"/>
</dbReference>
<comment type="caution">
    <text evidence="4">The sequence shown here is derived from an EMBL/GenBank/DDBJ whole genome shotgun (WGS) entry which is preliminary data.</text>
</comment>
<protein>
    <recommendedName>
        <fullName evidence="1 2">Protein ApaG</fullName>
    </recommendedName>
</protein>
<feature type="domain" description="ApaG" evidence="3">
    <location>
        <begin position="3"/>
        <end position="127"/>
    </location>
</feature>
<organism evidence="4 5">
    <name type="scientific">Lichenibacterium ramalinae</name>
    <dbReference type="NCBI Taxonomy" id="2316527"/>
    <lineage>
        <taxon>Bacteria</taxon>
        <taxon>Pseudomonadati</taxon>
        <taxon>Pseudomonadota</taxon>
        <taxon>Alphaproteobacteria</taxon>
        <taxon>Hyphomicrobiales</taxon>
        <taxon>Lichenihabitantaceae</taxon>
        <taxon>Lichenibacterium</taxon>
    </lineage>
</organism>
<evidence type="ECO:0000256" key="1">
    <source>
        <dbReference type="ARBA" id="ARBA00017693"/>
    </source>
</evidence>
<evidence type="ECO:0000256" key="2">
    <source>
        <dbReference type="HAMAP-Rule" id="MF_00791"/>
    </source>
</evidence>
<dbReference type="Pfam" id="PF04379">
    <property type="entry name" value="DUF525"/>
    <property type="match status" value="1"/>
</dbReference>
<dbReference type="Proteomes" id="UP000289411">
    <property type="component" value="Unassembled WGS sequence"/>
</dbReference>
<dbReference type="NCBIfam" id="NF003967">
    <property type="entry name" value="PRK05461.1"/>
    <property type="match status" value="1"/>
</dbReference>
<evidence type="ECO:0000313" key="5">
    <source>
        <dbReference type="Proteomes" id="UP000289411"/>
    </source>
</evidence>